<name>A0A6A5TNK7_9PLEO</name>
<dbReference type="Proteomes" id="UP000800035">
    <property type="component" value="Unassembled WGS sequence"/>
</dbReference>
<dbReference type="AlphaFoldDB" id="A0A6A5TNK7"/>
<evidence type="ECO:0000256" key="1">
    <source>
        <dbReference type="SAM" id="MobiDB-lite"/>
    </source>
</evidence>
<feature type="region of interest" description="Disordered" evidence="1">
    <location>
        <begin position="1"/>
        <end position="85"/>
    </location>
</feature>
<feature type="compositionally biased region" description="Basic and acidic residues" evidence="1">
    <location>
        <begin position="59"/>
        <end position="75"/>
    </location>
</feature>
<evidence type="ECO:0000313" key="2">
    <source>
        <dbReference type="EMBL" id="KAF1950517.1"/>
    </source>
</evidence>
<feature type="compositionally biased region" description="Pro residues" evidence="1">
    <location>
        <begin position="251"/>
        <end position="260"/>
    </location>
</feature>
<keyword evidence="3" id="KW-1185">Reference proteome</keyword>
<accession>A0A6A5TNK7</accession>
<feature type="compositionally biased region" description="Pro residues" evidence="1">
    <location>
        <begin position="303"/>
        <end position="312"/>
    </location>
</feature>
<feature type="compositionally biased region" description="Low complexity" evidence="1">
    <location>
        <begin position="679"/>
        <end position="691"/>
    </location>
</feature>
<feature type="compositionally biased region" description="Basic residues" evidence="1">
    <location>
        <begin position="510"/>
        <end position="520"/>
    </location>
</feature>
<feature type="compositionally biased region" description="Basic and acidic residues" evidence="1">
    <location>
        <begin position="215"/>
        <end position="229"/>
    </location>
</feature>
<feature type="compositionally biased region" description="Basic and acidic residues" evidence="1">
    <location>
        <begin position="26"/>
        <end position="46"/>
    </location>
</feature>
<feature type="compositionally biased region" description="Pro residues" evidence="1">
    <location>
        <begin position="632"/>
        <end position="646"/>
    </location>
</feature>
<feature type="compositionally biased region" description="Polar residues" evidence="1">
    <location>
        <begin position="470"/>
        <end position="484"/>
    </location>
</feature>
<organism evidence="2 3">
    <name type="scientific">Byssothecium circinans</name>
    <dbReference type="NCBI Taxonomy" id="147558"/>
    <lineage>
        <taxon>Eukaryota</taxon>
        <taxon>Fungi</taxon>
        <taxon>Dikarya</taxon>
        <taxon>Ascomycota</taxon>
        <taxon>Pezizomycotina</taxon>
        <taxon>Dothideomycetes</taxon>
        <taxon>Pleosporomycetidae</taxon>
        <taxon>Pleosporales</taxon>
        <taxon>Massarineae</taxon>
        <taxon>Massarinaceae</taxon>
        <taxon>Byssothecium</taxon>
    </lineage>
</organism>
<feature type="region of interest" description="Disordered" evidence="1">
    <location>
        <begin position="165"/>
        <end position="430"/>
    </location>
</feature>
<feature type="compositionally biased region" description="Low complexity" evidence="1">
    <location>
        <begin position="12"/>
        <end position="25"/>
    </location>
</feature>
<dbReference type="EMBL" id="ML977025">
    <property type="protein sequence ID" value="KAF1950517.1"/>
    <property type="molecule type" value="Genomic_DNA"/>
</dbReference>
<feature type="compositionally biased region" description="Basic and acidic residues" evidence="1">
    <location>
        <begin position="358"/>
        <end position="368"/>
    </location>
</feature>
<feature type="compositionally biased region" description="Polar residues" evidence="1">
    <location>
        <begin position="264"/>
        <end position="279"/>
    </location>
</feature>
<feature type="compositionally biased region" description="Low complexity" evidence="1">
    <location>
        <begin position="370"/>
        <end position="403"/>
    </location>
</feature>
<feature type="compositionally biased region" description="Low complexity" evidence="1">
    <location>
        <begin position="555"/>
        <end position="618"/>
    </location>
</feature>
<protein>
    <submittedName>
        <fullName evidence="2">Uncharacterized protein</fullName>
    </submittedName>
</protein>
<feature type="compositionally biased region" description="Basic and acidic residues" evidence="1">
    <location>
        <begin position="485"/>
        <end position="494"/>
    </location>
</feature>
<feature type="region of interest" description="Disordered" evidence="1">
    <location>
        <begin position="99"/>
        <end position="119"/>
    </location>
</feature>
<feature type="region of interest" description="Disordered" evidence="1">
    <location>
        <begin position="446"/>
        <end position="702"/>
    </location>
</feature>
<feature type="region of interest" description="Disordered" evidence="1">
    <location>
        <begin position="719"/>
        <end position="747"/>
    </location>
</feature>
<sequence>MSRGKETMARCLRFSRSSSAPPSRLSVKEVERRPRSRSNTDMKASDDAPSGLLQIIKDVGTHEQKTARREMETRPKSTTGAPSELLQIIKDVAIREQRLSVPEMKRRPRSRSQSDVKGSESVRFEIQKIFKEVGAREPKATQKETDVVAAPYDDAKPEIQQIIKDVGMRERERSISNPEKRRSLSKRSSLGFLRRSKSVATPKNLPPIPEIILVEAKEATTEANTETRSKRSASAPTPPSSDLFKIDPTEPPKVPLPQRPSRPAFSNATPRQRSTSIGQYSLFPKTSPLPSPRTSPKVQPRAFVPPVPPLPPLKKEKEKEKEEKEPTLEKCSVPSIQINNHELPKPPTVKLSLQIPPKAERPAPEPEHPNPNTTTSTTETVSRPSSAHSSSSRKSSKRVTFSSTGDEIISTSCRKSSPERRSSPPRTHASWSSVFLLSAPEQNVQPPAVLSRTASMPLSPRPVRTKSILRRTSSFNASAETSPSGEKEGGEAEPKSPSQKIAENPMMVKNLKRLPRRNSRKAPPLPGSASPTPETPSPRPESAKDMRHPAVAPISLPLASTSTSASASFYYPSSSSSSSSSASSSPWSDSTRWSRTSASSASSLEDPTSTSTSTSTSTLQTIPPSKPARFSAPPPPTPPQPSPTIPRSPSLRRETVPPTVRSAYWSSGARVTHGDLARRASSANAGRKSSGSGSGSGSAGVVDLKKEGKWLRRGSYHSISSSVDLGDAPPVPPVPRSLGVGVGVGVV</sequence>
<dbReference type="OrthoDB" id="10640930at2759"/>
<feature type="compositionally biased region" description="Basic and acidic residues" evidence="1">
    <location>
        <begin position="166"/>
        <end position="182"/>
    </location>
</feature>
<proteinExistence type="predicted"/>
<reference evidence="2" key="1">
    <citation type="journal article" date="2020" name="Stud. Mycol.">
        <title>101 Dothideomycetes genomes: a test case for predicting lifestyles and emergence of pathogens.</title>
        <authorList>
            <person name="Haridas S."/>
            <person name="Albert R."/>
            <person name="Binder M."/>
            <person name="Bloem J."/>
            <person name="Labutti K."/>
            <person name="Salamov A."/>
            <person name="Andreopoulos B."/>
            <person name="Baker S."/>
            <person name="Barry K."/>
            <person name="Bills G."/>
            <person name="Bluhm B."/>
            <person name="Cannon C."/>
            <person name="Castanera R."/>
            <person name="Culley D."/>
            <person name="Daum C."/>
            <person name="Ezra D."/>
            <person name="Gonzalez J."/>
            <person name="Henrissat B."/>
            <person name="Kuo A."/>
            <person name="Liang C."/>
            <person name="Lipzen A."/>
            <person name="Lutzoni F."/>
            <person name="Magnuson J."/>
            <person name="Mondo S."/>
            <person name="Nolan M."/>
            <person name="Ohm R."/>
            <person name="Pangilinan J."/>
            <person name="Park H.-J."/>
            <person name="Ramirez L."/>
            <person name="Alfaro M."/>
            <person name="Sun H."/>
            <person name="Tritt A."/>
            <person name="Yoshinaga Y."/>
            <person name="Zwiers L.-H."/>
            <person name="Turgeon B."/>
            <person name="Goodwin S."/>
            <person name="Spatafora J."/>
            <person name="Crous P."/>
            <person name="Grigoriev I."/>
        </authorList>
    </citation>
    <scope>NUCLEOTIDE SEQUENCE</scope>
    <source>
        <strain evidence="2">CBS 675.92</strain>
    </source>
</reference>
<gene>
    <name evidence="2" type="ORF">CC80DRAFT_577099</name>
</gene>
<feature type="compositionally biased region" description="Basic and acidic residues" evidence="1">
    <location>
        <begin position="313"/>
        <end position="328"/>
    </location>
</feature>
<evidence type="ECO:0000313" key="3">
    <source>
        <dbReference type="Proteomes" id="UP000800035"/>
    </source>
</evidence>